<evidence type="ECO:0000313" key="9">
    <source>
        <dbReference type="Proteomes" id="UP000001542"/>
    </source>
</evidence>
<dbReference type="KEGG" id="tva:4768884"/>
<feature type="binding site" evidence="5">
    <location>
        <begin position="811"/>
        <end position="815"/>
    </location>
    <ligand>
        <name>AMP</name>
        <dbReference type="ChEBI" id="CHEBI:456215"/>
    </ligand>
</feature>
<dbReference type="InterPro" id="IPR023088">
    <property type="entry name" value="PDEase"/>
</dbReference>
<feature type="binding site" evidence="6">
    <location>
        <position position="852"/>
    </location>
    <ligand>
        <name>Zn(2+)</name>
        <dbReference type="ChEBI" id="CHEBI:29105"/>
        <label>2</label>
    </ligand>
</feature>
<evidence type="ECO:0000256" key="6">
    <source>
        <dbReference type="PIRSR" id="PIRSR623088-3"/>
    </source>
</evidence>
<evidence type="ECO:0000256" key="1">
    <source>
        <dbReference type="ARBA" id="ARBA00022535"/>
    </source>
</evidence>
<keyword evidence="3" id="KW-0378">Hydrolase</keyword>
<dbReference type="InParanoid" id="A2E8W5"/>
<accession>A2E8W5</accession>
<evidence type="ECO:0000256" key="5">
    <source>
        <dbReference type="PIRSR" id="PIRSR623088-2"/>
    </source>
</evidence>
<dbReference type="Gene3D" id="1.10.1300.10">
    <property type="entry name" value="3'5'-cyclic nucleotide phosphodiesterase, catalytic domain"/>
    <property type="match status" value="1"/>
</dbReference>
<evidence type="ECO:0000256" key="4">
    <source>
        <dbReference type="PIRSR" id="PIRSR623088-1"/>
    </source>
</evidence>
<reference evidence="8" key="1">
    <citation type="submission" date="2006-10" db="EMBL/GenBank/DDBJ databases">
        <authorList>
            <person name="Amadeo P."/>
            <person name="Zhao Q."/>
            <person name="Wortman J."/>
            <person name="Fraser-Liggett C."/>
            <person name="Carlton J."/>
        </authorList>
    </citation>
    <scope>NUCLEOTIDE SEQUENCE</scope>
    <source>
        <strain evidence="8">G3</strain>
    </source>
</reference>
<dbReference type="PANTHER" id="PTHR11347">
    <property type="entry name" value="CYCLIC NUCLEOTIDE PHOSPHODIESTERASE"/>
    <property type="match status" value="1"/>
</dbReference>
<dbReference type="Pfam" id="PF01590">
    <property type="entry name" value="GAF"/>
    <property type="match status" value="2"/>
</dbReference>
<feature type="domain" description="PDEase" evidence="7">
    <location>
        <begin position="734"/>
        <end position="1058"/>
    </location>
</feature>
<evidence type="ECO:0000256" key="2">
    <source>
        <dbReference type="ARBA" id="ARBA00022723"/>
    </source>
</evidence>
<dbReference type="InterPro" id="IPR029016">
    <property type="entry name" value="GAF-like_dom_sf"/>
</dbReference>
<evidence type="ECO:0000313" key="8">
    <source>
        <dbReference type="EMBL" id="EAY10947.1"/>
    </source>
</evidence>
<gene>
    <name evidence="8" type="ORF">TVAG_260330</name>
</gene>
<keyword evidence="9" id="KW-1185">Reference proteome</keyword>
<dbReference type="GO" id="GO:0046872">
    <property type="term" value="F:metal ion binding"/>
    <property type="evidence" value="ECO:0007669"/>
    <property type="project" value="UniProtKB-KW"/>
</dbReference>
<dbReference type="CDD" id="cd00077">
    <property type="entry name" value="HDc"/>
    <property type="match status" value="1"/>
</dbReference>
<evidence type="ECO:0000256" key="3">
    <source>
        <dbReference type="ARBA" id="ARBA00022801"/>
    </source>
</evidence>
<dbReference type="AlphaFoldDB" id="A2E8W5"/>
<dbReference type="SUPFAM" id="SSF55781">
    <property type="entry name" value="GAF domain-like"/>
    <property type="match status" value="4"/>
</dbReference>
<feature type="binding site" evidence="5">
    <location>
        <position position="852"/>
    </location>
    <ligand>
        <name>AMP</name>
        <dbReference type="ChEBI" id="CHEBI:456215"/>
    </ligand>
</feature>
<dbReference type="RefSeq" id="XP_001323170.1">
    <property type="nucleotide sequence ID" value="XM_001323135.1"/>
</dbReference>
<dbReference type="SMR" id="A2E8W5"/>
<reference evidence="8" key="2">
    <citation type="journal article" date="2007" name="Science">
        <title>Draft genome sequence of the sexually transmitted pathogen Trichomonas vaginalis.</title>
        <authorList>
            <person name="Carlton J.M."/>
            <person name="Hirt R.P."/>
            <person name="Silva J.C."/>
            <person name="Delcher A.L."/>
            <person name="Schatz M."/>
            <person name="Zhao Q."/>
            <person name="Wortman J.R."/>
            <person name="Bidwell S.L."/>
            <person name="Alsmark U.C.M."/>
            <person name="Besteiro S."/>
            <person name="Sicheritz-Ponten T."/>
            <person name="Noel C.J."/>
            <person name="Dacks J.B."/>
            <person name="Foster P.G."/>
            <person name="Simillion C."/>
            <person name="Van de Peer Y."/>
            <person name="Miranda-Saavedra D."/>
            <person name="Barton G.J."/>
            <person name="Westrop G.D."/>
            <person name="Mueller S."/>
            <person name="Dessi D."/>
            <person name="Fiori P.L."/>
            <person name="Ren Q."/>
            <person name="Paulsen I."/>
            <person name="Zhang H."/>
            <person name="Bastida-Corcuera F.D."/>
            <person name="Simoes-Barbosa A."/>
            <person name="Brown M.T."/>
            <person name="Hayes R.D."/>
            <person name="Mukherjee M."/>
            <person name="Okumura C.Y."/>
            <person name="Schneider R."/>
            <person name="Smith A.J."/>
            <person name="Vanacova S."/>
            <person name="Villalvazo M."/>
            <person name="Haas B.J."/>
            <person name="Pertea M."/>
            <person name="Feldblyum T.V."/>
            <person name="Utterback T.R."/>
            <person name="Shu C.L."/>
            <person name="Osoegawa K."/>
            <person name="de Jong P.J."/>
            <person name="Hrdy I."/>
            <person name="Horvathova L."/>
            <person name="Zubacova Z."/>
            <person name="Dolezal P."/>
            <person name="Malik S.B."/>
            <person name="Logsdon J.M. Jr."/>
            <person name="Henze K."/>
            <person name="Gupta A."/>
            <person name="Wang C.C."/>
            <person name="Dunne R.L."/>
            <person name="Upcroft J.A."/>
            <person name="Upcroft P."/>
            <person name="White O."/>
            <person name="Salzberg S.L."/>
            <person name="Tang P."/>
            <person name="Chiu C.-H."/>
            <person name="Lee Y.-S."/>
            <person name="Embley T.M."/>
            <person name="Coombs G.H."/>
            <person name="Mottram J.C."/>
            <person name="Tachezy J."/>
            <person name="Fraser-Liggett C.M."/>
            <person name="Johnson P.J."/>
        </authorList>
    </citation>
    <scope>NUCLEOTIDE SEQUENCE [LARGE SCALE GENOMIC DNA]</scope>
    <source>
        <strain evidence="8">G3</strain>
    </source>
</reference>
<feature type="binding site" evidence="6">
    <location>
        <position position="851"/>
    </location>
    <ligand>
        <name>Zn(2+)</name>
        <dbReference type="ChEBI" id="CHEBI:29105"/>
        <label>1</label>
    </ligand>
</feature>
<organism evidence="8 9">
    <name type="scientific">Trichomonas vaginalis (strain ATCC PRA-98 / G3)</name>
    <dbReference type="NCBI Taxonomy" id="412133"/>
    <lineage>
        <taxon>Eukaryota</taxon>
        <taxon>Metamonada</taxon>
        <taxon>Parabasalia</taxon>
        <taxon>Trichomonadida</taxon>
        <taxon>Trichomonadidae</taxon>
        <taxon>Trichomonas</taxon>
    </lineage>
</organism>
<name>A2E8W5_TRIV3</name>
<dbReference type="PROSITE" id="PS51845">
    <property type="entry name" value="PDEASE_I_2"/>
    <property type="match status" value="1"/>
</dbReference>
<keyword evidence="2 6" id="KW-0479">Metal-binding</keyword>
<dbReference type="InterPro" id="IPR002073">
    <property type="entry name" value="PDEase_catalytic_dom"/>
</dbReference>
<feature type="binding site" evidence="5">
    <location>
        <position position="963"/>
    </location>
    <ligand>
        <name>AMP</name>
        <dbReference type="ChEBI" id="CHEBI:456215"/>
    </ligand>
</feature>
<dbReference type="InterPro" id="IPR003018">
    <property type="entry name" value="GAF"/>
</dbReference>
<feature type="binding site" evidence="6">
    <location>
        <position position="852"/>
    </location>
    <ligand>
        <name>Zn(2+)</name>
        <dbReference type="ChEBI" id="CHEBI:29105"/>
        <label>1</label>
    </ligand>
</feature>
<dbReference type="SUPFAM" id="SSF109604">
    <property type="entry name" value="HD-domain/PDEase-like"/>
    <property type="match status" value="1"/>
</dbReference>
<dbReference type="STRING" id="5722.A2E8W5"/>
<dbReference type="eggNOG" id="KOG3689">
    <property type="taxonomic scope" value="Eukaryota"/>
</dbReference>
<dbReference type="VEuPathDB" id="TrichDB:TVAGG3_0926460"/>
<dbReference type="EMBL" id="DS113329">
    <property type="protein sequence ID" value="EAY10947.1"/>
    <property type="molecule type" value="Genomic_DNA"/>
</dbReference>
<keyword evidence="1" id="KW-0140">cGMP</keyword>
<protein>
    <submittedName>
        <fullName evidence="8">3'5'-cyclic nucleotide phosphodiesterase family protein</fullName>
    </submittedName>
</protein>
<evidence type="ECO:0000259" key="7">
    <source>
        <dbReference type="PROSITE" id="PS51845"/>
    </source>
</evidence>
<feature type="binding site" evidence="5">
    <location>
        <position position="1015"/>
    </location>
    <ligand>
        <name>AMP</name>
        <dbReference type="ChEBI" id="CHEBI:456215"/>
    </ligand>
</feature>
<dbReference type="Gene3D" id="3.30.450.40">
    <property type="match status" value="4"/>
</dbReference>
<dbReference type="InterPro" id="IPR003607">
    <property type="entry name" value="HD/PDEase_dom"/>
</dbReference>
<dbReference type="InterPro" id="IPR036971">
    <property type="entry name" value="PDEase_catalytic_dom_sf"/>
</dbReference>
<dbReference type="GO" id="GO:0007165">
    <property type="term" value="P:signal transduction"/>
    <property type="evidence" value="ECO:0007669"/>
    <property type="project" value="InterPro"/>
</dbReference>
<dbReference type="VEuPathDB" id="TrichDB:TVAG_260330"/>
<dbReference type="Pfam" id="PF00233">
    <property type="entry name" value="PDEase_I"/>
    <property type="match status" value="1"/>
</dbReference>
<sequence>MPPGFTGTKPLIPRLIRPYNRRHDAKMGTSTKVGGVPNKTTNIETKSYTRPKIAQPVSHLVKKQDVDAIINDQLVNEFDDFFIEAYSSSIVDATETFMNNKFEASNTLYFQDIPSIQQLFSPTYRISSTRTSGIVAYAYFTRSIIRTSKPTTHPSYHAPTDSFTIPQDCPVLIIPVWDYKDKVVGVVEIVKPFGSPDFTEEDEKWGQLFQYKFQVYSRFFLRAPANEPMLLDLLSLGTLDQIIPQICNRIQNYLGARNCEIWRIDLLSQKTFKYGFNILESTVEKSGIVGAALSEGAILNCPRTHLHPQYNPDIDGQYDEPLLFVPVTTNSPDEVYGVVLRGTVTGVIFTNEDENALCRVAPFITLAILNSHIYTDINTEFERSRAEREGLAALLEVAEILSGQLEIDRLTEVIMEKGRQLTKADRCSLFIVSQSRDRLITSFQRGLANSIDIPINKGIAGQTVTEKKVINIADAYSDPSFDNTTDMETGYRTRSILSVPIINNNTGEVIGVTEMVNKADMTPFTAWDAHLIQIFNVFCGISLENATLYRQSIDMTNQLRSFFDASMTLTTNGSLQKVLKDIVTNARKSVDARRAAVFLVDETTSTLSSFISDGGKLPATLPLAAGIVGACVKSKEIISVTDAYSDPRFNRSVDKQTGFKTTSLLAAPIISKSGEVLGVVEMVNKETGSFSEKDATMIKSFATFASVSLENARLKNIAELGSAEIEMAKYVGESERQSYDIPNRLVLSDDQKSTASSLNFLCTDCKGIGQVKILFYLFNKFKILERFSITNEMFFRFIYEVRSYYHDVPYHNWTHAVDVVEYVSYEITTAKLENVLTPLEIFALLLSAVCHDAGHDGFNNVYNEKSETPLGILFKSQSVMETHHCTVAIQILSNDETNLLHALNPTDIRKMWNMIIKLILATDMAHHFKMVKDTGALLDENTFDLKKDEHRMLAMQLLLKIGDISNVSRPFKLADKWCDILSEEFWRQGDNEIKNGLGLSSPLNDRNNQDKPKGQIGFYNFVCLPLYQVVARLFPPLEVNLNSVKANLEVWKSLAIQGQK</sequence>
<dbReference type="OrthoDB" id="295473at2759"/>
<dbReference type="GO" id="GO:0047555">
    <property type="term" value="F:3',5'-cyclic-GMP phosphodiesterase activity"/>
    <property type="evidence" value="ECO:0000318"/>
    <property type="project" value="GO_Central"/>
</dbReference>
<proteinExistence type="predicted"/>
<dbReference type="Proteomes" id="UP000001542">
    <property type="component" value="Unassembled WGS sequence"/>
</dbReference>
<feature type="binding site" evidence="6">
    <location>
        <position position="815"/>
    </location>
    <ligand>
        <name>Zn(2+)</name>
        <dbReference type="ChEBI" id="CHEBI:29105"/>
        <label>1</label>
    </ligand>
</feature>
<dbReference type="GO" id="GO:0004115">
    <property type="term" value="F:3',5'-cyclic-AMP phosphodiesterase activity"/>
    <property type="evidence" value="ECO:0000318"/>
    <property type="project" value="GO_Central"/>
</dbReference>
<feature type="active site" description="Proton donor" evidence="4">
    <location>
        <position position="811"/>
    </location>
</feature>
<dbReference type="SMART" id="SM00065">
    <property type="entry name" value="GAF"/>
    <property type="match status" value="3"/>
</dbReference>
<dbReference type="GO" id="GO:0141162">
    <property type="term" value="P:negative regulation of cAMP/PKA signal transduction"/>
    <property type="evidence" value="ECO:0000318"/>
    <property type="project" value="GO_Central"/>
</dbReference>
<dbReference type="SMART" id="SM00471">
    <property type="entry name" value="HDc"/>
    <property type="match status" value="1"/>
</dbReference>
<dbReference type="PRINTS" id="PR00387">
    <property type="entry name" value="PDIESTERASE1"/>
</dbReference>
<feature type="binding site" evidence="6">
    <location>
        <position position="963"/>
    </location>
    <ligand>
        <name>Zn(2+)</name>
        <dbReference type="ChEBI" id="CHEBI:29105"/>
        <label>1</label>
    </ligand>
</feature>